<feature type="domain" description="HpcH/HpaI aldolase/citrate lyase" evidence="6">
    <location>
        <begin position="7"/>
        <end position="226"/>
    </location>
</feature>
<dbReference type="RefSeq" id="WP_132076098.1">
    <property type="nucleotide sequence ID" value="NZ_SLUI01000002.1"/>
</dbReference>
<dbReference type="GO" id="GO:0016829">
    <property type="term" value="F:lyase activity"/>
    <property type="evidence" value="ECO:0007669"/>
    <property type="project" value="UniProtKB-KW"/>
</dbReference>
<gene>
    <name evidence="7" type="ORF">EV210_102412</name>
</gene>
<sequence>MKNRLRRTMMFLNAQKASLVKDAYIYKPDSIIFDLEDAVAENQKDSARIALYNALKSIDYRGIELVVRINGLDTPHFKEDIRAAVAGGIHTVRVPKTETCEDVWVAEKEIAKAELEFGVPVGKTLMMAAIETPLGVMKAYELAKSSKRLMGISFGAGDYVRTMRTTRSPEGVELLGARSQVVIAARAAGIMCFDTVYLDVDNMEGFAEEVKLIKQLGFDGKSIISPKQIPITHQIFAPTQAEIAKAETTIRAIGEYAKDGIGVFTVDGQMIDIAMLEGAKRTIELAKASGIYEGDLA</sequence>
<organism evidence="7 8">
    <name type="scientific">Anaerospora hongkongensis</name>
    <dbReference type="NCBI Taxonomy" id="244830"/>
    <lineage>
        <taxon>Bacteria</taxon>
        <taxon>Bacillati</taxon>
        <taxon>Bacillota</taxon>
        <taxon>Negativicutes</taxon>
        <taxon>Selenomonadales</taxon>
        <taxon>Sporomusaceae</taxon>
        <taxon>Anaerospora</taxon>
    </lineage>
</organism>
<reference evidence="7 8" key="1">
    <citation type="submission" date="2019-03" db="EMBL/GenBank/DDBJ databases">
        <title>Genomic Encyclopedia of Type Strains, Phase IV (KMG-IV): sequencing the most valuable type-strain genomes for metagenomic binning, comparative biology and taxonomic classification.</title>
        <authorList>
            <person name="Goeker M."/>
        </authorList>
    </citation>
    <scope>NUCLEOTIDE SEQUENCE [LARGE SCALE GENOMIC DNA]</scope>
    <source>
        <strain evidence="7 8">DSM 15969</strain>
    </source>
</reference>
<name>A0A4V2Q914_9FIRM</name>
<evidence type="ECO:0000256" key="3">
    <source>
        <dbReference type="ARBA" id="ARBA00022842"/>
    </source>
</evidence>
<comment type="cofactor">
    <cofactor evidence="1">
        <name>Mg(2+)</name>
        <dbReference type="ChEBI" id="CHEBI:18420"/>
    </cofactor>
</comment>
<dbReference type="InterPro" id="IPR040442">
    <property type="entry name" value="Pyrv_kinase-like_dom_sf"/>
</dbReference>
<proteinExistence type="predicted"/>
<dbReference type="Pfam" id="PF03328">
    <property type="entry name" value="HpcH_HpaI"/>
    <property type="match status" value="1"/>
</dbReference>
<dbReference type="InterPro" id="IPR015813">
    <property type="entry name" value="Pyrv/PenolPyrv_kinase-like_dom"/>
</dbReference>
<accession>A0A4V2Q914</accession>
<comment type="caution">
    <text evidence="7">The sequence shown here is derived from an EMBL/GenBank/DDBJ whole genome shotgun (WGS) entry which is preliminary data.</text>
</comment>
<dbReference type="GO" id="GO:0006107">
    <property type="term" value="P:oxaloacetate metabolic process"/>
    <property type="evidence" value="ECO:0007669"/>
    <property type="project" value="TreeGrafter"/>
</dbReference>
<keyword evidence="2 5" id="KW-0479">Metal-binding</keyword>
<feature type="binding site" evidence="4">
    <location>
        <position position="68"/>
    </location>
    <ligand>
        <name>substrate</name>
    </ligand>
</feature>
<evidence type="ECO:0000313" key="7">
    <source>
        <dbReference type="EMBL" id="TCL39494.1"/>
    </source>
</evidence>
<keyword evidence="8" id="KW-1185">Reference proteome</keyword>
<keyword evidence="3 5" id="KW-0460">Magnesium</keyword>
<feature type="binding site" evidence="5">
    <location>
        <position position="158"/>
    </location>
    <ligand>
        <name>Mg(2+)</name>
        <dbReference type="ChEBI" id="CHEBI:18420"/>
    </ligand>
</feature>
<evidence type="ECO:0000313" key="8">
    <source>
        <dbReference type="Proteomes" id="UP000295063"/>
    </source>
</evidence>
<evidence type="ECO:0000256" key="2">
    <source>
        <dbReference type="ARBA" id="ARBA00022723"/>
    </source>
</evidence>
<evidence type="ECO:0000256" key="5">
    <source>
        <dbReference type="PIRSR" id="PIRSR015582-2"/>
    </source>
</evidence>
<feature type="binding site" evidence="5">
    <location>
        <position position="131"/>
    </location>
    <ligand>
        <name>Mg(2+)</name>
        <dbReference type="ChEBI" id="CHEBI:18420"/>
    </ligand>
</feature>
<dbReference type="Proteomes" id="UP000295063">
    <property type="component" value="Unassembled WGS sequence"/>
</dbReference>
<dbReference type="EMBL" id="SLUI01000002">
    <property type="protein sequence ID" value="TCL39494.1"/>
    <property type="molecule type" value="Genomic_DNA"/>
</dbReference>
<dbReference type="PANTHER" id="PTHR32308">
    <property type="entry name" value="LYASE BETA SUBUNIT, PUTATIVE (AFU_ORTHOLOGUE AFUA_4G13030)-RELATED"/>
    <property type="match status" value="1"/>
</dbReference>
<dbReference type="PANTHER" id="PTHR32308:SF10">
    <property type="entry name" value="CITRATE LYASE SUBUNIT BETA"/>
    <property type="match status" value="1"/>
</dbReference>
<protein>
    <submittedName>
        <fullName evidence="7">Citrate lyase subunit beta/citryl-CoA lyase</fullName>
    </submittedName>
</protein>
<evidence type="ECO:0000256" key="1">
    <source>
        <dbReference type="ARBA" id="ARBA00001946"/>
    </source>
</evidence>
<dbReference type="AlphaFoldDB" id="A0A4V2Q914"/>
<dbReference type="OrthoDB" id="9786940at2"/>
<dbReference type="GO" id="GO:0000287">
    <property type="term" value="F:magnesium ion binding"/>
    <property type="evidence" value="ECO:0007669"/>
    <property type="project" value="TreeGrafter"/>
</dbReference>
<dbReference type="SUPFAM" id="SSF51621">
    <property type="entry name" value="Phosphoenolpyruvate/pyruvate domain"/>
    <property type="match status" value="1"/>
</dbReference>
<evidence type="ECO:0000259" key="6">
    <source>
        <dbReference type="Pfam" id="PF03328"/>
    </source>
</evidence>
<dbReference type="InterPro" id="IPR005000">
    <property type="entry name" value="Aldolase/citrate-lyase_domain"/>
</dbReference>
<evidence type="ECO:0000256" key="4">
    <source>
        <dbReference type="PIRSR" id="PIRSR015582-1"/>
    </source>
</evidence>
<feature type="binding site" evidence="4">
    <location>
        <position position="131"/>
    </location>
    <ligand>
        <name>substrate</name>
    </ligand>
</feature>
<keyword evidence="7" id="KW-0456">Lyase</keyword>
<dbReference type="InterPro" id="IPR011206">
    <property type="entry name" value="Citrate_lyase_beta/mcl1/mcl2"/>
</dbReference>
<dbReference type="PIRSF" id="PIRSF015582">
    <property type="entry name" value="Cit_lyase_B"/>
    <property type="match status" value="1"/>
</dbReference>
<dbReference type="Gene3D" id="3.20.20.60">
    <property type="entry name" value="Phosphoenolpyruvate-binding domains"/>
    <property type="match status" value="1"/>
</dbReference>